<reference evidence="1 2" key="1">
    <citation type="submission" date="2019-07" db="EMBL/GenBank/DDBJ databases">
        <title>Complete Genome Sequence of Leptotrichia hofstadii Strain JCM16775.</title>
        <authorList>
            <person name="Watanabe S."/>
            <person name="Cui L."/>
        </authorList>
    </citation>
    <scope>NUCLEOTIDE SEQUENCE [LARGE SCALE GENOMIC DNA]</scope>
    <source>
        <strain evidence="1 2">JCM16775</strain>
    </source>
</reference>
<dbReference type="RefSeq" id="WP_026745662.1">
    <property type="nucleotide sequence ID" value="NZ_AP019823.1"/>
</dbReference>
<gene>
    <name evidence="1" type="ORF">JCM16775_0713</name>
</gene>
<evidence type="ECO:0000313" key="2">
    <source>
        <dbReference type="Proteomes" id="UP000321892"/>
    </source>
</evidence>
<protein>
    <submittedName>
        <fullName evidence="1">Uncharacterized protein</fullName>
    </submittedName>
</protein>
<name>A0A510JFT3_9FUSO</name>
<dbReference type="Proteomes" id="UP000321892">
    <property type="component" value="Chromosome"/>
</dbReference>
<dbReference type="KEGG" id="lhf:JCM16775_0713"/>
<dbReference type="AlphaFoldDB" id="A0A510JFT3"/>
<organism evidence="1 2">
    <name type="scientific">Leptotrichia hofstadii</name>
    <dbReference type="NCBI Taxonomy" id="157688"/>
    <lineage>
        <taxon>Bacteria</taxon>
        <taxon>Fusobacteriati</taxon>
        <taxon>Fusobacteriota</taxon>
        <taxon>Fusobacteriia</taxon>
        <taxon>Fusobacteriales</taxon>
        <taxon>Leptotrichiaceae</taxon>
        <taxon>Leptotrichia</taxon>
    </lineage>
</organism>
<dbReference type="OrthoDB" id="81644at2"/>
<dbReference type="EMBL" id="AP019823">
    <property type="protein sequence ID" value="BBM38006.1"/>
    <property type="molecule type" value="Genomic_DNA"/>
</dbReference>
<evidence type="ECO:0000313" key="1">
    <source>
        <dbReference type="EMBL" id="BBM38006.1"/>
    </source>
</evidence>
<sequence length="172" mass="20164">MNIINNTLNNKTQIEINDRIIDVNNIEKIERNPFSFKIFKLNIKLITGEVIQEKYKSLSEMHKSYEKFVTEAGFDFSGKLREERVKYANGNIHLKDLIIISSELIGIRRIGELRKGLKSMMYRGVKGMYDTKIELFLRGGNVITLEVENEKYGEYDFEQLKRIFESKKCIAE</sequence>
<proteinExistence type="predicted"/>
<keyword evidence="2" id="KW-1185">Reference proteome</keyword>
<accession>A0A510JFT3</accession>